<evidence type="ECO:0000256" key="2">
    <source>
        <dbReference type="SAM" id="Phobius"/>
    </source>
</evidence>
<keyword evidence="2" id="KW-0472">Membrane</keyword>
<reference evidence="3" key="1">
    <citation type="submission" date="2018-05" db="EMBL/GenBank/DDBJ databases">
        <authorList>
            <person name="Lanie J.A."/>
            <person name="Ng W.-L."/>
            <person name="Kazmierczak K.M."/>
            <person name="Andrzejewski T.M."/>
            <person name="Davidsen T.M."/>
            <person name="Wayne K.J."/>
            <person name="Tettelin H."/>
            <person name="Glass J.I."/>
            <person name="Rusch D."/>
            <person name="Podicherti R."/>
            <person name="Tsui H.-C.T."/>
            <person name="Winkler M.E."/>
        </authorList>
    </citation>
    <scope>NUCLEOTIDE SEQUENCE</scope>
</reference>
<sequence>MPGKARRVASHQAQLNRKKRQQRGPSGIPAVDATVATEDPQADEDTSSQANGTAETTQVVATATRSAAPATGDTRAARPMGAGRLRREQVSSANYVGSEVRRILIMASVVLAVIIILGITV</sequence>
<evidence type="ECO:0000256" key="1">
    <source>
        <dbReference type="SAM" id="MobiDB-lite"/>
    </source>
</evidence>
<accession>A0A382EDZ5</accession>
<name>A0A382EDZ5_9ZZZZ</name>
<evidence type="ECO:0000313" key="3">
    <source>
        <dbReference type="EMBL" id="SVB48938.1"/>
    </source>
</evidence>
<organism evidence="3">
    <name type="scientific">marine metagenome</name>
    <dbReference type="NCBI Taxonomy" id="408172"/>
    <lineage>
        <taxon>unclassified sequences</taxon>
        <taxon>metagenomes</taxon>
        <taxon>ecological metagenomes</taxon>
    </lineage>
</organism>
<protein>
    <submittedName>
        <fullName evidence="3">Uncharacterized protein</fullName>
    </submittedName>
</protein>
<keyword evidence="2" id="KW-1133">Transmembrane helix</keyword>
<dbReference type="AlphaFoldDB" id="A0A382EDZ5"/>
<feature type="transmembrane region" description="Helical" evidence="2">
    <location>
        <begin position="103"/>
        <end position="120"/>
    </location>
</feature>
<dbReference type="EMBL" id="UINC01044043">
    <property type="protein sequence ID" value="SVB48938.1"/>
    <property type="molecule type" value="Genomic_DNA"/>
</dbReference>
<feature type="compositionally biased region" description="Low complexity" evidence="1">
    <location>
        <begin position="53"/>
        <end position="64"/>
    </location>
</feature>
<proteinExistence type="predicted"/>
<gene>
    <name evidence="3" type="ORF">METZ01_LOCUS201792</name>
</gene>
<feature type="region of interest" description="Disordered" evidence="1">
    <location>
        <begin position="1"/>
        <end position="85"/>
    </location>
</feature>
<keyword evidence="2" id="KW-0812">Transmembrane</keyword>